<dbReference type="GO" id="GO:0005778">
    <property type="term" value="C:peroxisomal membrane"/>
    <property type="evidence" value="ECO:0007669"/>
    <property type="project" value="InterPro"/>
</dbReference>
<dbReference type="InterPro" id="IPR006966">
    <property type="entry name" value="Peroxin-3"/>
</dbReference>
<dbReference type="RefSeq" id="XP_026192268.1">
    <property type="nucleotide sequence ID" value="XM_026336483.1"/>
</dbReference>
<dbReference type="GO" id="GO:0030674">
    <property type="term" value="F:protein-macromolecule adaptor activity"/>
    <property type="evidence" value="ECO:0007669"/>
    <property type="project" value="TreeGrafter"/>
</dbReference>
<gene>
    <name evidence="2" type="primary">LOC34617932</name>
</gene>
<keyword evidence="1" id="KW-1185">Reference proteome</keyword>
<dbReference type="GeneID" id="34617932"/>
<dbReference type="Proteomes" id="UP000515125">
    <property type="component" value="Unplaced"/>
</dbReference>
<dbReference type="PANTHER" id="PTHR28080">
    <property type="entry name" value="PEROXISOMAL BIOGENESIS FACTOR 3"/>
    <property type="match status" value="1"/>
</dbReference>
<dbReference type="OrthoDB" id="347342at2759"/>
<evidence type="ECO:0000313" key="1">
    <source>
        <dbReference type="Proteomes" id="UP000515125"/>
    </source>
</evidence>
<sequence length="474" mass="51033">MTPQQKDLCFREMAAHVIGRTVCCAVLLVLLLLLHRVQVNLLAANLVEKDQGQEQQQVLQPEELEQREQQHHQQNFVFLSSTRCAVSAAVVSRVAAASLAELQQQLQQVMQRICCRLSFEAAQQQQQQDGSAAAETSRAAAAGEAVDDADEFGYAALLLPEDGSLDGEAFAALPPAAADRVLKLLQEARDVLDSPAFAAAVRGVCTAAASCIVQRVVEALQNAGILPLKADTAAAGVKDPYSIPFQLARSLGCICRLADWALGVGVEGQLLQRLAASVETQELSALCYWNPQCDFARVQQLLHLVALAQHQNQHHRLLPACVVKTQRAAYSAPATTTGLSAASSDALPPAQYAGKSKSAPCRESNSSYLRKALPHNALQAGAYYVCLDGFRCACMPLQRHKHEWIALRRTMLGVWGWGAARHWAMRVRGSTYAPAIQTSLVLILMALNSVVSLAVGLAPANTLSIACESSTENK</sequence>
<reference evidence="2" key="1">
    <citation type="submission" date="2025-08" db="UniProtKB">
        <authorList>
            <consortium name="RefSeq"/>
        </authorList>
    </citation>
    <scope>IDENTIFICATION</scope>
</reference>
<evidence type="ECO:0000313" key="2">
    <source>
        <dbReference type="RefSeq" id="XP_026192268.1"/>
    </source>
</evidence>
<dbReference type="AlphaFoldDB" id="A0A6P6RWJ7"/>
<name>A0A6P6RWJ7_9EIME</name>
<proteinExistence type="predicted"/>
<accession>A0A6P6RWJ7</accession>
<dbReference type="GO" id="GO:0045046">
    <property type="term" value="P:protein import into peroxisome membrane"/>
    <property type="evidence" value="ECO:0007669"/>
    <property type="project" value="TreeGrafter"/>
</dbReference>
<protein>
    <submittedName>
        <fullName evidence="2">Uncharacterized protein LOC34617932</fullName>
    </submittedName>
</protein>
<organism evidence="1 2">
    <name type="scientific">Cyclospora cayetanensis</name>
    <dbReference type="NCBI Taxonomy" id="88456"/>
    <lineage>
        <taxon>Eukaryota</taxon>
        <taxon>Sar</taxon>
        <taxon>Alveolata</taxon>
        <taxon>Apicomplexa</taxon>
        <taxon>Conoidasida</taxon>
        <taxon>Coccidia</taxon>
        <taxon>Eucoccidiorida</taxon>
        <taxon>Eimeriorina</taxon>
        <taxon>Eimeriidae</taxon>
        <taxon>Cyclospora</taxon>
    </lineage>
</organism>
<dbReference type="PANTHER" id="PTHR28080:SF1">
    <property type="entry name" value="PEROXISOMAL BIOGENESIS FACTOR 3"/>
    <property type="match status" value="1"/>
</dbReference>